<gene>
    <name evidence="1" type="ORF">E2C01_001364</name>
</gene>
<keyword evidence="2" id="KW-1185">Reference proteome</keyword>
<dbReference type="Proteomes" id="UP000324222">
    <property type="component" value="Unassembled WGS sequence"/>
</dbReference>
<evidence type="ECO:0000313" key="1">
    <source>
        <dbReference type="EMBL" id="MPC08771.1"/>
    </source>
</evidence>
<organism evidence="1 2">
    <name type="scientific">Portunus trituberculatus</name>
    <name type="common">Swimming crab</name>
    <name type="synonym">Neptunus trituberculatus</name>
    <dbReference type="NCBI Taxonomy" id="210409"/>
    <lineage>
        <taxon>Eukaryota</taxon>
        <taxon>Metazoa</taxon>
        <taxon>Ecdysozoa</taxon>
        <taxon>Arthropoda</taxon>
        <taxon>Crustacea</taxon>
        <taxon>Multicrustacea</taxon>
        <taxon>Malacostraca</taxon>
        <taxon>Eumalacostraca</taxon>
        <taxon>Eucarida</taxon>
        <taxon>Decapoda</taxon>
        <taxon>Pleocyemata</taxon>
        <taxon>Brachyura</taxon>
        <taxon>Eubrachyura</taxon>
        <taxon>Portunoidea</taxon>
        <taxon>Portunidae</taxon>
        <taxon>Portuninae</taxon>
        <taxon>Portunus</taxon>
    </lineage>
</organism>
<name>A0A5B7CJ34_PORTR</name>
<proteinExistence type="predicted"/>
<accession>A0A5B7CJ34</accession>
<comment type="caution">
    <text evidence="1">The sequence shown here is derived from an EMBL/GenBank/DDBJ whole genome shotgun (WGS) entry which is preliminary data.</text>
</comment>
<sequence length="235" mass="26075">MPEGNEIKKINKIDGFFNSKSLQYTDTFVFDECSVRCVLSQYSVGGEPKYEVKTDVETAAVLSASFTASVEIIVFVGTSVVADVEKRTRRPNPQEVNNHAKTPQNAGLLISLKFLIEAEKTYLTLPYRCAISSRTWATMDFHPFLSFVALMNCPLVMFPRVSLTNPSVYFIFGLPFPLVPSTIPDPPPFKQGAAPLDSATRCLFLPRVVWKFPENRGVSSLSAKNSGFFTTPSLN</sequence>
<dbReference type="AlphaFoldDB" id="A0A5B7CJ34"/>
<dbReference type="EMBL" id="VSRR010000043">
    <property type="protein sequence ID" value="MPC08771.1"/>
    <property type="molecule type" value="Genomic_DNA"/>
</dbReference>
<reference evidence="1 2" key="1">
    <citation type="submission" date="2019-05" db="EMBL/GenBank/DDBJ databases">
        <title>Another draft genome of Portunus trituberculatus and its Hox gene families provides insights of decapod evolution.</title>
        <authorList>
            <person name="Jeong J.-H."/>
            <person name="Song I."/>
            <person name="Kim S."/>
            <person name="Choi T."/>
            <person name="Kim D."/>
            <person name="Ryu S."/>
            <person name="Kim W."/>
        </authorList>
    </citation>
    <scope>NUCLEOTIDE SEQUENCE [LARGE SCALE GENOMIC DNA]</scope>
    <source>
        <tissue evidence="1">Muscle</tissue>
    </source>
</reference>
<evidence type="ECO:0000313" key="2">
    <source>
        <dbReference type="Proteomes" id="UP000324222"/>
    </source>
</evidence>
<protein>
    <submittedName>
        <fullName evidence="1">Uncharacterized protein</fullName>
    </submittedName>
</protein>